<feature type="region of interest" description="Disordered" evidence="1">
    <location>
        <begin position="758"/>
        <end position="777"/>
    </location>
</feature>
<dbReference type="AlphaFoldDB" id="A0A6A6EXJ1"/>
<dbReference type="Proteomes" id="UP000800200">
    <property type="component" value="Unassembled WGS sequence"/>
</dbReference>
<dbReference type="OrthoDB" id="185373at2759"/>
<reference evidence="2" key="1">
    <citation type="journal article" date="2020" name="Stud. Mycol.">
        <title>101 Dothideomycetes genomes: a test case for predicting lifestyles and emergence of pathogens.</title>
        <authorList>
            <person name="Haridas S."/>
            <person name="Albert R."/>
            <person name="Binder M."/>
            <person name="Bloem J."/>
            <person name="Labutti K."/>
            <person name="Salamov A."/>
            <person name="Andreopoulos B."/>
            <person name="Baker S."/>
            <person name="Barry K."/>
            <person name="Bills G."/>
            <person name="Bluhm B."/>
            <person name="Cannon C."/>
            <person name="Castanera R."/>
            <person name="Culley D."/>
            <person name="Daum C."/>
            <person name="Ezra D."/>
            <person name="Gonzalez J."/>
            <person name="Henrissat B."/>
            <person name="Kuo A."/>
            <person name="Liang C."/>
            <person name="Lipzen A."/>
            <person name="Lutzoni F."/>
            <person name="Magnuson J."/>
            <person name="Mondo S."/>
            <person name="Nolan M."/>
            <person name="Ohm R."/>
            <person name="Pangilinan J."/>
            <person name="Park H.-J."/>
            <person name="Ramirez L."/>
            <person name="Alfaro M."/>
            <person name="Sun H."/>
            <person name="Tritt A."/>
            <person name="Yoshinaga Y."/>
            <person name="Zwiers L.-H."/>
            <person name="Turgeon B."/>
            <person name="Goodwin S."/>
            <person name="Spatafora J."/>
            <person name="Crous P."/>
            <person name="Grigoriev I."/>
        </authorList>
    </citation>
    <scope>NUCLEOTIDE SEQUENCE</scope>
    <source>
        <strain evidence="2">CBS 207.26</strain>
    </source>
</reference>
<name>A0A6A6EXJ1_9PEZI</name>
<keyword evidence="3" id="KW-1185">Reference proteome</keyword>
<feature type="region of interest" description="Disordered" evidence="1">
    <location>
        <begin position="782"/>
        <end position="809"/>
    </location>
</feature>
<sequence length="809" mass="91419">MAMLPRSSLASIVCPSTPFLLPRLLRAPANRIILRLRGATFPVHAVTYATKAVKKGPRRPQTHALVRKLRDHRNPPASEFLDDFRKALDARNWQAIMKLYPRVVGRNILEPNDTRRIASTIHNHLRNSSNRFGESRKVLPFVEQLVQHIRSGELPPHPYAHVHILGIYKECKMYDEGYTFWKWLSDQDNTYVDQAVYGAAIELLACQGRVSLPSLEDLYIQGLKRFPGTFAQYHLSPEAIIPDRTQPTTILGLPILLLQGILTARMMWRDWKNSYLALDTALRLYPTQVPPRFFELFISERPISEGYTTFLLACRSGAVFKPSHFTNLLVRLNNAMEACSSLEDRMAILRGIVNAMYVYLGAGGTIEGPHMSCLLNAFGRLLPQREEGATYEGDDGKIRNMIVTTARGIMSTLIHSGMPPQPQVFVSLIALAGRYNVPTLLTVTLQDIEATHLKLNDIGRRNVLISAGHLKDKDTIERYWKDIVVEADSERKQIAYQDWMSFARACKRADHRNFFREQLEMLKHSINARTQELALHALIQEEKKLDPKPFTSMEPSAFESEIEALQKQLNDFAALVRSGLPLDFHKTPVSMFLDLNKRSLASISDLRTVYDELTTDPHQPPPTDDSKPSVALSPTGIPLDELRFENWVTIVELMSDAEAAEGEFQARLDEAIKSGRPLGIEPDVLSFRKTSQTSIDQSRNSILQVRAMVKRLRTPNIVGFPEPHYNTRSKPATSHSYRPIEIGVQTQLDAYAAEGIPSPISTEEQQQSTSVEFDGKALIRRHVTKDVESSHPNLDSISHRPLGKPKREA</sequence>
<feature type="compositionally biased region" description="Polar residues" evidence="1">
    <location>
        <begin position="759"/>
        <end position="771"/>
    </location>
</feature>
<evidence type="ECO:0000313" key="2">
    <source>
        <dbReference type="EMBL" id="KAF2195742.1"/>
    </source>
</evidence>
<evidence type="ECO:0000256" key="1">
    <source>
        <dbReference type="SAM" id="MobiDB-lite"/>
    </source>
</evidence>
<dbReference type="EMBL" id="ML994610">
    <property type="protein sequence ID" value="KAF2195742.1"/>
    <property type="molecule type" value="Genomic_DNA"/>
</dbReference>
<accession>A0A6A6EXJ1</accession>
<evidence type="ECO:0000313" key="3">
    <source>
        <dbReference type="Proteomes" id="UP000800200"/>
    </source>
</evidence>
<feature type="region of interest" description="Disordered" evidence="1">
    <location>
        <begin position="612"/>
        <end position="632"/>
    </location>
</feature>
<organism evidence="2 3">
    <name type="scientific">Zopfia rhizophila CBS 207.26</name>
    <dbReference type="NCBI Taxonomy" id="1314779"/>
    <lineage>
        <taxon>Eukaryota</taxon>
        <taxon>Fungi</taxon>
        <taxon>Dikarya</taxon>
        <taxon>Ascomycota</taxon>
        <taxon>Pezizomycotina</taxon>
        <taxon>Dothideomycetes</taxon>
        <taxon>Dothideomycetes incertae sedis</taxon>
        <taxon>Zopfiaceae</taxon>
        <taxon>Zopfia</taxon>
    </lineage>
</organism>
<proteinExistence type="predicted"/>
<gene>
    <name evidence="2" type="ORF">K469DRAFT_682004</name>
</gene>
<protein>
    <submittedName>
        <fullName evidence="2">Uncharacterized protein</fullName>
    </submittedName>
</protein>